<feature type="compositionally biased region" description="Low complexity" evidence="1">
    <location>
        <begin position="208"/>
        <end position="224"/>
    </location>
</feature>
<evidence type="ECO:0000256" key="1">
    <source>
        <dbReference type="SAM" id="MobiDB-lite"/>
    </source>
</evidence>
<gene>
    <name evidence="3" type="ORF">DFP72DRAFT_854206</name>
</gene>
<feature type="region of interest" description="Disordered" evidence="1">
    <location>
        <begin position="145"/>
        <end position="224"/>
    </location>
</feature>
<proteinExistence type="predicted"/>
<feature type="chain" id="PRO_5034551169" evidence="2">
    <location>
        <begin position="21"/>
        <end position="392"/>
    </location>
</feature>
<dbReference type="Proteomes" id="UP000521943">
    <property type="component" value="Unassembled WGS sequence"/>
</dbReference>
<organism evidence="3 4">
    <name type="scientific">Ephemerocybe angulata</name>
    <dbReference type="NCBI Taxonomy" id="980116"/>
    <lineage>
        <taxon>Eukaryota</taxon>
        <taxon>Fungi</taxon>
        <taxon>Dikarya</taxon>
        <taxon>Basidiomycota</taxon>
        <taxon>Agaricomycotina</taxon>
        <taxon>Agaricomycetes</taxon>
        <taxon>Agaricomycetidae</taxon>
        <taxon>Agaricales</taxon>
        <taxon>Agaricineae</taxon>
        <taxon>Psathyrellaceae</taxon>
        <taxon>Ephemerocybe</taxon>
    </lineage>
</organism>
<dbReference type="EMBL" id="JACGCI010000079">
    <property type="protein sequence ID" value="KAF6747633.1"/>
    <property type="molecule type" value="Genomic_DNA"/>
</dbReference>
<feature type="compositionally biased region" description="Polar residues" evidence="1">
    <location>
        <begin position="177"/>
        <end position="207"/>
    </location>
</feature>
<evidence type="ECO:0000313" key="3">
    <source>
        <dbReference type="EMBL" id="KAF6747633.1"/>
    </source>
</evidence>
<dbReference type="AlphaFoldDB" id="A0A8H6LXH5"/>
<comment type="caution">
    <text evidence="3">The sequence shown here is derived from an EMBL/GenBank/DDBJ whole genome shotgun (WGS) entry which is preliminary data.</text>
</comment>
<sequence length="392" mass="40609">MKLSVSLILAATLFQNTALAAPQGGTAPVTVTKLIYPAGLPLEYIHFLAVGHAAQPGATKFTCSALGTVTSSSPTTITSSSAIPAVSGVPHAPFDYPPPCGYPGSGSVTFTTPVPAATVTGTSSSVPIIFSTRIVNGTAIPAISSSNPANASGTVTAPSGNPANASGTVTAPGGNPANASGTVTAPQAGNPNATGTVTAPSVPNTTRASSSPPSSSSPATLMSSSPAIPAGTGACVPNYSYIEQYKVTAPQHIYTRAICDLSDTKHLNASLSKLLIRSYGPYLLSGRAWYLWSGRLTVHLHGKPSSRCRPGPIVTTRVDLGPDQRFGRPYPLHIPMYIDQRNRRAQARDHIHLAALDNLPAKRAQQVLVHFVRKQWTTADRSNSRVGQRTCA</sequence>
<feature type="signal peptide" evidence="2">
    <location>
        <begin position="1"/>
        <end position="20"/>
    </location>
</feature>
<keyword evidence="2" id="KW-0732">Signal</keyword>
<evidence type="ECO:0000313" key="4">
    <source>
        <dbReference type="Proteomes" id="UP000521943"/>
    </source>
</evidence>
<evidence type="ECO:0000256" key="2">
    <source>
        <dbReference type="SAM" id="SignalP"/>
    </source>
</evidence>
<protein>
    <submittedName>
        <fullName evidence="3">Uncharacterized protein</fullName>
    </submittedName>
</protein>
<keyword evidence="4" id="KW-1185">Reference proteome</keyword>
<accession>A0A8H6LXH5</accession>
<reference evidence="3 4" key="1">
    <citation type="submission" date="2020-07" db="EMBL/GenBank/DDBJ databases">
        <title>Comparative genomics of pyrophilous fungi reveals a link between fire events and developmental genes.</title>
        <authorList>
            <consortium name="DOE Joint Genome Institute"/>
            <person name="Steindorff A.S."/>
            <person name="Carver A."/>
            <person name="Calhoun S."/>
            <person name="Stillman K."/>
            <person name="Liu H."/>
            <person name="Lipzen A."/>
            <person name="Pangilinan J."/>
            <person name="Labutti K."/>
            <person name="Bruns T.D."/>
            <person name="Grigoriev I.V."/>
        </authorList>
    </citation>
    <scope>NUCLEOTIDE SEQUENCE [LARGE SCALE GENOMIC DNA]</scope>
    <source>
        <strain evidence="3 4">CBS 144469</strain>
    </source>
</reference>
<feature type="compositionally biased region" description="Polar residues" evidence="1">
    <location>
        <begin position="153"/>
        <end position="169"/>
    </location>
</feature>
<name>A0A8H6LXH5_9AGAR</name>